<dbReference type="Proteomes" id="UP000275024">
    <property type="component" value="Unassembled WGS sequence"/>
</dbReference>
<sequence>MTGRGPLHVAPLAGETAWSYLGRVAARYGMDPSALLGQWAWVNHRPQADGGGVRPDGEILFNPAGQQLLARVGGAAPASLARALPSWARGPADVAEAGEPEPLARWRVASAAGGPVAFGCRLCVARRTGRADAVVRYAQGWQRVCGRHHRWLLDADGGCGLEYLNLSGCPEVEAAQRRWGVVARRASRVGLEPEQVWSVASAVVCRWWDQALEWELERIWPARLHMVAGGDATADGRFWWWRAVARDAVVFPEVVTVAGTLGDPAMAELVWRDSGGGDRWVRPFGPGGRFVTALGERVGRPWLGEMAAAQYAEPLLAWMGAVARRRDGRERTGWFADDPWRVKNEHRPVTAAAQLRAMAKDAAAGGSGITWRRAVAAERRAVIAALIGDAEDQMEGLRGGQYGSARDTGRHLLTGLARTVGLLDQALWETASATVAAGVPLEDLAAWTGLPADVLVEEMAAGADGGR</sequence>
<reference evidence="3 4" key="1">
    <citation type="submission" date="2018-09" db="EMBL/GenBank/DDBJ databases">
        <title>Streptomyces sp. nov. DS1-2, an endophytic actinomycete isolated from roots of Dendrobium scabrilingue.</title>
        <authorList>
            <person name="Kuncharoen N."/>
            <person name="Kudo T."/>
            <person name="Ohkuma M."/>
            <person name="Yuki M."/>
            <person name="Tanasupawat S."/>
        </authorList>
    </citation>
    <scope>NUCLEOTIDE SEQUENCE [LARGE SCALE GENOMIC DNA]</scope>
    <source>
        <strain evidence="1 4">AZ1-7</strain>
        <strain evidence="2 3">DS1-2</strain>
    </source>
</reference>
<dbReference type="GO" id="GO:0003677">
    <property type="term" value="F:DNA binding"/>
    <property type="evidence" value="ECO:0007669"/>
    <property type="project" value="UniProtKB-KW"/>
</dbReference>
<proteinExistence type="predicted"/>
<dbReference type="OrthoDB" id="4120976at2"/>
<protein>
    <submittedName>
        <fullName evidence="1">DNA-binding protein</fullName>
    </submittedName>
</protein>
<dbReference type="AlphaFoldDB" id="A0A3A9W6J5"/>
<keyword evidence="1" id="KW-0238">DNA-binding</keyword>
<evidence type="ECO:0000313" key="1">
    <source>
        <dbReference type="EMBL" id="RKN03106.1"/>
    </source>
</evidence>
<keyword evidence="3" id="KW-1185">Reference proteome</keyword>
<dbReference type="Proteomes" id="UP000268652">
    <property type="component" value="Unassembled WGS sequence"/>
</dbReference>
<comment type="caution">
    <text evidence="1">The sequence shown here is derived from an EMBL/GenBank/DDBJ whole genome shotgun (WGS) entry which is preliminary data.</text>
</comment>
<evidence type="ECO:0000313" key="2">
    <source>
        <dbReference type="EMBL" id="RKN13031.1"/>
    </source>
</evidence>
<evidence type="ECO:0000313" key="4">
    <source>
        <dbReference type="Proteomes" id="UP000275024"/>
    </source>
</evidence>
<dbReference type="EMBL" id="RBDY01000058">
    <property type="protein sequence ID" value="RKN13031.1"/>
    <property type="molecule type" value="Genomic_DNA"/>
</dbReference>
<evidence type="ECO:0000313" key="3">
    <source>
        <dbReference type="Proteomes" id="UP000268652"/>
    </source>
</evidence>
<gene>
    <name evidence="2" type="ORF">D7318_32135</name>
    <name evidence="1" type="ORF">D7319_32260</name>
</gene>
<organism evidence="1 4">
    <name type="scientific">Streptomyces radicis</name>
    <dbReference type="NCBI Taxonomy" id="1750517"/>
    <lineage>
        <taxon>Bacteria</taxon>
        <taxon>Bacillati</taxon>
        <taxon>Actinomycetota</taxon>
        <taxon>Actinomycetes</taxon>
        <taxon>Kitasatosporales</taxon>
        <taxon>Streptomycetaceae</taxon>
        <taxon>Streptomyces</taxon>
    </lineage>
</organism>
<accession>A0A3A9W6J5</accession>
<name>A0A3A9W6J5_9ACTN</name>
<dbReference type="EMBL" id="RBDX01000059">
    <property type="protein sequence ID" value="RKN03106.1"/>
    <property type="molecule type" value="Genomic_DNA"/>
</dbReference>